<reference evidence="2 3" key="1">
    <citation type="submission" date="2019-01" db="EMBL/GenBank/DDBJ databases">
        <title>Vagococcus silagei sp. nov. isolated from brewer's grain.</title>
        <authorList>
            <person name="Guu J.-R."/>
        </authorList>
    </citation>
    <scope>NUCLEOTIDE SEQUENCE [LARGE SCALE GENOMIC DNA]</scope>
    <source>
        <strain evidence="2 3">2B-2</strain>
    </source>
</reference>
<dbReference type="RefSeq" id="WP_136136304.1">
    <property type="nucleotide sequence ID" value="NZ_SDGV01000008.1"/>
</dbReference>
<protein>
    <submittedName>
        <fullName evidence="2">DNA-entry nuclease</fullName>
    </submittedName>
</protein>
<dbReference type="AlphaFoldDB" id="A0A4S3B7Q4"/>
<dbReference type="EMBL" id="SDGV01000008">
    <property type="protein sequence ID" value="THB61726.1"/>
    <property type="molecule type" value="Genomic_DNA"/>
</dbReference>
<evidence type="ECO:0000313" key="3">
    <source>
        <dbReference type="Proteomes" id="UP000310506"/>
    </source>
</evidence>
<name>A0A4S3B7Q4_9ENTE</name>
<feature type="domain" description="Type VII secretion system protein EssD-like" evidence="1">
    <location>
        <begin position="97"/>
        <end position="229"/>
    </location>
</feature>
<dbReference type="OrthoDB" id="9783680at2"/>
<evidence type="ECO:0000259" key="1">
    <source>
        <dbReference type="Pfam" id="PF13930"/>
    </source>
</evidence>
<dbReference type="InterPro" id="IPR044927">
    <property type="entry name" value="Endonuclea_NS_2"/>
</dbReference>
<gene>
    <name evidence="2" type="ORF">ESZ54_03515</name>
</gene>
<dbReference type="Pfam" id="PF13930">
    <property type="entry name" value="Endonuclea_NS_2"/>
    <property type="match status" value="1"/>
</dbReference>
<dbReference type="InterPro" id="IPR044929">
    <property type="entry name" value="DNA/RNA_non-sp_Endonuclease_sf"/>
</dbReference>
<proteinExistence type="predicted"/>
<sequence>MFYILATILSLSLFFGFKKNKSTKFLPTTIMLIWISVLVTGCSSTNLISETVGRGDPENTESRKIDSSINLADLEYEGQQTIEINDNKPNFSKGELSMKNDAWEKYGELDHLNRVTSAEAMLNQSLMPTQKRGDISAVKPTGWKNKKIKNGYLFNRSHLIGHALAGEDDNWQNLMTGTRQLNSPEMVRFEMDVKHYLDQSKDHYVRYSVTPIFRGDELLARGVQMRAQSINSNAISFNIYIFNIQDGVTLDYQDGSSTLTETTQHYQEKIEVSETEEKSTETNLNKEETFLDEHGNGLIKGSNNKIYHLPDTEFYDKVTNPKEMFKTVSDAEQAGYRAPKK</sequence>
<dbReference type="Proteomes" id="UP000310506">
    <property type="component" value="Unassembled WGS sequence"/>
</dbReference>
<evidence type="ECO:0000313" key="2">
    <source>
        <dbReference type="EMBL" id="THB61726.1"/>
    </source>
</evidence>
<organism evidence="2 3">
    <name type="scientific">Vagococcus silagei</name>
    <dbReference type="NCBI Taxonomy" id="2508885"/>
    <lineage>
        <taxon>Bacteria</taxon>
        <taxon>Bacillati</taxon>
        <taxon>Bacillota</taxon>
        <taxon>Bacilli</taxon>
        <taxon>Lactobacillales</taxon>
        <taxon>Enterococcaceae</taxon>
        <taxon>Vagococcus</taxon>
    </lineage>
</organism>
<comment type="caution">
    <text evidence="2">The sequence shown here is derived from an EMBL/GenBank/DDBJ whole genome shotgun (WGS) entry which is preliminary data.</text>
</comment>
<keyword evidence="3" id="KW-1185">Reference proteome</keyword>
<accession>A0A4S3B7Q4</accession>
<dbReference type="Gene3D" id="3.40.570.10">
    <property type="entry name" value="Extracellular Endonuclease, subunit A"/>
    <property type="match status" value="1"/>
</dbReference>